<keyword evidence="4" id="KW-0456">Lyase</keyword>
<organism evidence="6">
    <name type="scientific">uncultured Alphaproteobacteria bacterium</name>
    <dbReference type="NCBI Taxonomy" id="91750"/>
    <lineage>
        <taxon>Bacteria</taxon>
        <taxon>Pseudomonadati</taxon>
        <taxon>Pseudomonadota</taxon>
        <taxon>Alphaproteobacteria</taxon>
        <taxon>environmental samples</taxon>
    </lineage>
</organism>
<protein>
    <submittedName>
        <fullName evidence="6">4-Hydroxy-2-oxoglutarate aldolase / 2-dehydro-3-deoxyphosphogluconate aldolase</fullName>
    </submittedName>
</protein>
<dbReference type="EMBL" id="FLUO01000003">
    <property type="protein sequence ID" value="SBW12844.1"/>
    <property type="molecule type" value="Genomic_DNA"/>
</dbReference>
<proteinExistence type="inferred from homology"/>
<comment type="pathway">
    <text evidence="1">Carbohydrate acid metabolism.</text>
</comment>
<evidence type="ECO:0000256" key="5">
    <source>
        <dbReference type="ARBA" id="ARBA00023277"/>
    </source>
</evidence>
<evidence type="ECO:0000256" key="2">
    <source>
        <dbReference type="ARBA" id="ARBA00006906"/>
    </source>
</evidence>
<dbReference type="InterPro" id="IPR000887">
    <property type="entry name" value="Aldlse_KDPG_KHG"/>
</dbReference>
<evidence type="ECO:0000256" key="3">
    <source>
        <dbReference type="ARBA" id="ARBA00011233"/>
    </source>
</evidence>
<dbReference type="PANTHER" id="PTHR30246:SF1">
    <property type="entry name" value="2-DEHYDRO-3-DEOXY-6-PHOSPHOGALACTONATE ALDOLASE-RELATED"/>
    <property type="match status" value="1"/>
</dbReference>
<sequence>MAVDRMTVLSAMMGQGVIPVFYHPDVEVCTNVIQACADGGAKCIEFTNRGDFADEVFRALSHHFAKADPSVILGAGSIVDAPTAGAYIQSGARFVVGPLLNPDVAKVCNRRKIAYCPGCGTLSEIGQAEELGCEIVKVFPGSTIGGPEFVKSVLAPCPWSKIMPTGGVDCTEESLTAWFKAGVVCVGMGSNLVTKALLEAKDYAGIARRVADTIALIHKIQGK</sequence>
<dbReference type="SUPFAM" id="SSF51569">
    <property type="entry name" value="Aldolase"/>
    <property type="match status" value="1"/>
</dbReference>
<dbReference type="InterPro" id="IPR013785">
    <property type="entry name" value="Aldolase_TIM"/>
</dbReference>
<dbReference type="CDD" id="cd00452">
    <property type="entry name" value="KDPG_aldolase"/>
    <property type="match status" value="1"/>
</dbReference>
<name>A0A212KMG5_9PROT</name>
<evidence type="ECO:0000256" key="1">
    <source>
        <dbReference type="ARBA" id="ARBA00004761"/>
    </source>
</evidence>
<keyword evidence="5" id="KW-0119">Carbohydrate metabolism</keyword>
<dbReference type="Gene3D" id="3.20.20.70">
    <property type="entry name" value="Aldolase class I"/>
    <property type="match status" value="1"/>
</dbReference>
<accession>A0A212KMG5</accession>
<gene>
    <name evidence="6" type="ORF">KL86APRO_30335</name>
</gene>
<dbReference type="NCBIfam" id="NF005499">
    <property type="entry name" value="PRK07114.1"/>
    <property type="match status" value="1"/>
</dbReference>
<comment type="similarity">
    <text evidence="2">Belongs to the KHG/KDPG aldolase family.</text>
</comment>
<dbReference type="PANTHER" id="PTHR30246">
    <property type="entry name" value="2-KETO-3-DEOXY-6-PHOSPHOGLUCONATE ALDOLASE"/>
    <property type="match status" value="1"/>
</dbReference>
<dbReference type="GO" id="GO:0016829">
    <property type="term" value="F:lyase activity"/>
    <property type="evidence" value="ECO:0007669"/>
    <property type="project" value="UniProtKB-KW"/>
</dbReference>
<evidence type="ECO:0000313" key="6">
    <source>
        <dbReference type="EMBL" id="SBW12844.1"/>
    </source>
</evidence>
<comment type="subunit">
    <text evidence="3">Homotrimer.</text>
</comment>
<evidence type="ECO:0000256" key="4">
    <source>
        <dbReference type="ARBA" id="ARBA00023239"/>
    </source>
</evidence>
<dbReference type="AlphaFoldDB" id="A0A212KMG5"/>
<reference evidence="6" key="1">
    <citation type="submission" date="2016-04" db="EMBL/GenBank/DDBJ databases">
        <authorList>
            <person name="Evans L.H."/>
            <person name="Alamgir A."/>
            <person name="Owens N."/>
            <person name="Weber N.D."/>
            <person name="Virtaneva K."/>
            <person name="Barbian K."/>
            <person name="Babar A."/>
            <person name="Rosenke K."/>
        </authorList>
    </citation>
    <scope>NUCLEOTIDE SEQUENCE</scope>
    <source>
        <strain evidence="6">86</strain>
    </source>
</reference>
<dbReference type="Pfam" id="PF01081">
    <property type="entry name" value="Aldolase"/>
    <property type="match status" value="1"/>
</dbReference>